<dbReference type="EMBL" id="CP020083">
    <property type="protein sequence ID" value="ASR50898.1"/>
    <property type="molecule type" value="Genomic_DNA"/>
</dbReference>
<keyword evidence="2" id="KW-1185">Reference proteome</keyword>
<evidence type="ECO:0000313" key="2">
    <source>
        <dbReference type="Proteomes" id="UP000258016"/>
    </source>
</evidence>
<gene>
    <name evidence="1" type="ORF">B5J99_04935</name>
</gene>
<dbReference type="Proteomes" id="UP000258016">
    <property type="component" value="Chromosome"/>
</dbReference>
<accession>A0ABM6M4U5</accession>
<proteinExistence type="predicted"/>
<reference evidence="1 2" key="1">
    <citation type="submission" date="2017-03" db="EMBL/GenBank/DDBJ databases">
        <title>Complete genome sequence of Blastomonas fulva degrading microcsystin LR.</title>
        <authorList>
            <person name="Lee H.-g."/>
            <person name="Jin L."/>
            <person name="oh H.-M."/>
        </authorList>
    </citation>
    <scope>NUCLEOTIDE SEQUENCE [LARGE SCALE GENOMIC DNA]</scope>
    <source>
        <strain evidence="1 2">T2</strain>
    </source>
</reference>
<evidence type="ECO:0000313" key="1">
    <source>
        <dbReference type="EMBL" id="ASR50898.1"/>
    </source>
</evidence>
<sequence length="112" mass="12077">MEVWVVQTIMPGRTLVAIRTAEQIVARAVARMFMRMSFSNNGVVEVCADQTIAPGMTLAAMKTLEQTMARAAAISWLWAAVKMVMGTSFHVFLSVPTGLAGDARHIAQGVPV</sequence>
<name>A0ABM6M4U5_9SPHN</name>
<protein>
    <submittedName>
        <fullName evidence="1">Uncharacterized protein</fullName>
    </submittedName>
</protein>
<organism evidence="1 2">
    <name type="scientific">Blastomonas fulva</name>
    <dbReference type="NCBI Taxonomy" id="1550728"/>
    <lineage>
        <taxon>Bacteria</taxon>
        <taxon>Pseudomonadati</taxon>
        <taxon>Pseudomonadota</taxon>
        <taxon>Alphaproteobacteria</taxon>
        <taxon>Sphingomonadales</taxon>
        <taxon>Sphingomonadaceae</taxon>
        <taxon>Blastomonas</taxon>
    </lineage>
</organism>